<dbReference type="Proteomes" id="UP000814033">
    <property type="component" value="Unassembled WGS sequence"/>
</dbReference>
<keyword evidence="2" id="KW-1185">Reference proteome</keyword>
<name>A0ACB8RSZ1_9AGAM</name>
<protein>
    <submittedName>
        <fullName evidence="1">Uncharacterized protein</fullName>
    </submittedName>
</protein>
<reference evidence="1" key="1">
    <citation type="submission" date="2021-02" db="EMBL/GenBank/DDBJ databases">
        <authorList>
            <consortium name="DOE Joint Genome Institute"/>
            <person name="Ahrendt S."/>
            <person name="Looney B.P."/>
            <person name="Miyauchi S."/>
            <person name="Morin E."/>
            <person name="Drula E."/>
            <person name="Courty P.E."/>
            <person name="Chicoki N."/>
            <person name="Fauchery L."/>
            <person name="Kohler A."/>
            <person name="Kuo A."/>
            <person name="Labutti K."/>
            <person name="Pangilinan J."/>
            <person name="Lipzen A."/>
            <person name="Riley R."/>
            <person name="Andreopoulos W."/>
            <person name="He G."/>
            <person name="Johnson J."/>
            <person name="Barry K.W."/>
            <person name="Grigoriev I.V."/>
            <person name="Nagy L."/>
            <person name="Hibbett D."/>
            <person name="Henrissat B."/>
            <person name="Matheny P.B."/>
            <person name="Labbe J."/>
            <person name="Martin F."/>
        </authorList>
    </citation>
    <scope>NUCLEOTIDE SEQUENCE</scope>
    <source>
        <strain evidence="1">FP105234-sp</strain>
    </source>
</reference>
<comment type="caution">
    <text evidence="1">The sequence shown here is derived from an EMBL/GenBank/DDBJ whole genome shotgun (WGS) entry which is preliminary data.</text>
</comment>
<reference evidence="1" key="2">
    <citation type="journal article" date="2022" name="New Phytol.">
        <title>Evolutionary transition to the ectomycorrhizal habit in the genomes of a hyperdiverse lineage of mushroom-forming fungi.</title>
        <authorList>
            <person name="Looney B."/>
            <person name="Miyauchi S."/>
            <person name="Morin E."/>
            <person name="Drula E."/>
            <person name="Courty P.E."/>
            <person name="Kohler A."/>
            <person name="Kuo A."/>
            <person name="LaButti K."/>
            <person name="Pangilinan J."/>
            <person name="Lipzen A."/>
            <person name="Riley R."/>
            <person name="Andreopoulos W."/>
            <person name="He G."/>
            <person name="Johnson J."/>
            <person name="Nolan M."/>
            <person name="Tritt A."/>
            <person name="Barry K.W."/>
            <person name="Grigoriev I.V."/>
            <person name="Nagy L.G."/>
            <person name="Hibbett D."/>
            <person name="Henrissat B."/>
            <person name="Matheny P.B."/>
            <person name="Labbe J."/>
            <person name="Martin F.M."/>
        </authorList>
    </citation>
    <scope>NUCLEOTIDE SEQUENCE</scope>
    <source>
        <strain evidence="1">FP105234-sp</strain>
    </source>
</reference>
<proteinExistence type="predicted"/>
<evidence type="ECO:0000313" key="1">
    <source>
        <dbReference type="EMBL" id="KAI0047080.1"/>
    </source>
</evidence>
<dbReference type="EMBL" id="MU275911">
    <property type="protein sequence ID" value="KAI0047080.1"/>
    <property type="molecule type" value="Genomic_DNA"/>
</dbReference>
<organism evidence="1 2">
    <name type="scientific">Auriscalpium vulgare</name>
    <dbReference type="NCBI Taxonomy" id="40419"/>
    <lineage>
        <taxon>Eukaryota</taxon>
        <taxon>Fungi</taxon>
        <taxon>Dikarya</taxon>
        <taxon>Basidiomycota</taxon>
        <taxon>Agaricomycotina</taxon>
        <taxon>Agaricomycetes</taxon>
        <taxon>Russulales</taxon>
        <taxon>Auriscalpiaceae</taxon>
        <taxon>Auriscalpium</taxon>
    </lineage>
</organism>
<sequence length="118" mass="13344">MDYMRYELGSHKGSAQSYRRVRLICACRKRRRLVIATSRARRPSWFQGQLINGGAIALSPDLISDNVAFQSHSEKVVLIDNIHARIGGMDMCSGRWDGNSHLLADVKITDVWRSPPHP</sequence>
<accession>A0ACB8RSZ1</accession>
<evidence type="ECO:0000313" key="2">
    <source>
        <dbReference type="Proteomes" id="UP000814033"/>
    </source>
</evidence>
<gene>
    <name evidence="1" type="ORF">FA95DRAFT_1284829</name>
</gene>